<sequence length="107" mass="11561">MTAAAHHPGGVLAQRLEAVGVSPTELARQLGVPANRVTQIINGKRGVTGDSALRFAHWFGDAPEFWMNLQSRYDLELAEAESGRAIRSLPTGPAVRGHKPNRHVKST</sequence>
<dbReference type="Gene3D" id="1.10.260.40">
    <property type="entry name" value="lambda repressor-like DNA-binding domains"/>
    <property type="match status" value="1"/>
</dbReference>
<evidence type="ECO:0000259" key="3">
    <source>
        <dbReference type="SMART" id="SM00530"/>
    </source>
</evidence>
<evidence type="ECO:0000313" key="5">
    <source>
        <dbReference type="Proteomes" id="UP000268070"/>
    </source>
</evidence>
<protein>
    <submittedName>
        <fullName evidence="4">Addiction module antidote protein, HigA family</fullName>
    </submittedName>
</protein>
<proteinExistence type="predicted"/>
<dbReference type="KEGG" id="aaqu:D3M96_03245"/>
<dbReference type="AlphaFoldDB" id="A0A3G2HRI7"/>
<dbReference type="SUPFAM" id="SSF47413">
    <property type="entry name" value="lambda repressor-like DNA-binding domains"/>
    <property type="match status" value="1"/>
</dbReference>
<evidence type="ECO:0000256" key="1">
    <source>
        <dbReference type="ARBA" id="ARBA00023125"/>
    </source>
</evidence>
<name>A0A3G2HRI7_9BURK</name>
<gene>
    <name evidence="4" type="primary">higA</name>
    <name evidence="4" type="ORF">D3M96_03245</name>
</gene>
<dbReference type="NCBIfam" id="TIGR02607">
    <property type="entry name" value="antidote_HigA"/>
    <property type="match status" value="1"/>
</dbReference>
<accession>A0A3G2HRI7</accession>
<dbReference type="Pfam" id="PF01381">
    <property type="entry name" value="HTH_3"/>
    <property type="match status" value="1"/>
</dbReference>
<feature type="compositionally biased region" description="Basic residues" evidence="2">
    <location>
        <begin position="96"/>
        <end position="107"/>
    </location>
</feature>
<dbReference type="PANTHER" id="PTHR36924">
    <property type="entry name" value="ANTITOXIN HIGA-1"/>
    <property type="match status" value="1"/>
</dbReference>
<dbReference type="SMART" id="SM00530">
    <property type="entry name" value="HTH_XRE"/>
    <property type="match status" value="1"/>
</dbReference>
<dbReference type="RefSeq" id="WP_034027947.1">
    <property type="nucleotide sequence ID" value="NZ_CP032153.1"/>
</dbReference>
<dbReference type="PANTHER" id="PTHR36924:SF1">
    <property type="entry name" value="ANTITOXIN HIGA-1"/>
    <property type="match status" value="1"/>
</dbReference>
<organism evidence="4 5">
    <name type="scientific">Alcaligenes aquatilis</name>
    <dbReference type="NCBI Taxonomy" id="323284"/>
    <lineage>
        <taxon>Bacteria</taxon>
        <taxon>Pseudomonadati</taxon>
        <taxon>Pseudomonadota</taxon>
        <taxon>Betaproteobacteria</taxon>
        <taxon>Burkholderiales</taxon>
        <taxon>Alcaligenaceae</taxon>
        <taxon>Alcaligenes</taxon>
    </lineage>
</organism>
<feature type="domain" description="HTH cro/C1-type" evidence="3">
    <location>
        <begin position="11"/>
        <end position="65"/>
    </location>
</feature>
<reference evidence="4 5" key="1">
    <citation type="submission" date="2018-09" db="EMBL/GenBank/DDBJ databases">
        <title>Complete genome sequence of the hydrocarbonoclastic bacterium Alcaligenes aquatilis QD168, isolated from a crude-oil polluted marine sediment of Central Chile.</title>
        <authorList>
            <person name="Duran R.E."/>
            <person name="Barra B."/>
            <person name="Salva-Serra F."/>
            <person name="Mendez V."/>
            <person name="Moore E.R.B."/>
            <person name="Seeger M."/>
        </authorList>
    </citation>
    <scope>NUCLEOTIDE SEQUENCE [LARGE SCALE GENOMIC DNA]</scope>
    <source>
        <strain evidence="4 5">QD168</strain>
    </source>
</reference>
<dbReference type="Proteomes" id="UP000268070">
    <property type="component" value="Chromosome"/>
</dbReference>
<feature type="region of interest" description="Disordered" evidence="2">
    <location>
        <begin position="88"/>
        <end position="107"/>
    </location>
</feature>
<dbReference type="InterPro" id="IPR010982">
    <property type="entry name" value="Lambda_DNA-bd_dom_sf"/>
</dbReference>
<dbReference type="OrthoDB" id="5297543at2"/>
<evidence type="ECO:0000256" key="2">
    <source>
        <dbReference type="SAM" id="MobiDB-lite"/>
    </source>
</evidence>
<dbReference type="InterPro" id="IPR001387">
    <property type="entry name" value="Cro/C1-type_HTH"/>
</dbReference>
<dbReference type="CDD" id="cd00093">
    <property type="entry name" value="HTH_XRE"/>
    <property type="match status" value="1"/>
</dbReference>
<dbReference type="EMBL" id="CP032153">
    <property type="protein sequence ID" value="AYN19639.1"/>
    <property type="molecule type" value="Genomic_DNA"/>
</dbReference>
<dbReference type="GO" id="GO:0003677">
    <property type="term" value="F:DNA binding"/>
    <property type="evidence" value="ECO:0007669"/>
    <property type="project" value="UniProtKB-KW"/>
</dbReference>
<keyword evidence="1" id="KW-0238">DNA-binding</keyword>
<evidence type="ECO:0000313" key="4">
    <source>
        <dbReference type="EMBL" id="AYN19639.1"/>
    </source>
</evidence>
<dbReference type="InterPro" id="IPR013430">
    <property type="entry name" value="Toxin_antidote_HigA"/>
</dbReference>